<keyword evidence="13" id="KW-0275">Fatty acid biosynthesis</keyword>
<protein>
    <recommendedName>
        <fullName evidence="5">3-oxoacyl-[acyl-carrier-protein] reductase</fullName>
        <ecNumber evidence="5">1.1.1.100</ecNumber>
    </recommendedName>
</protein>
<dbReference type="SMART" id="SM00822">
    <property type="entry name" value="PKS_KR"/>
    <property type="match status" value="1"/>
</dbReference>
<evidence type="ECO:0000256" key="7">
    <source>
        <dbReference type="ARBA" id="ARBA00022528"/>
    </source>
</evidence>
<dbReference type="EC" id="1.1.1.100" evidence="5"/>
<comment type="subcellular location">
    <subcellularLocation>
        <location evidence="1">Plastid</location>
        <location evidence="1">Chloroplast</location>
    </subcellularLocation>
</comment>
<dbReference type="AlphaFoldDB" id="A0A9I9CZC1"/>
<dbReference type="PRINTS" id="PR00080">
    <property type="entry name" value="SDRFAMILY"/>
</dbReference>
<keyword evidence="11" id="KW-0560">Oxidoreductase</keyword>
<reference evidence="17" key="1">
    <citation type="submission" date="2023-03" db="UniProtKB">
        <authorList>
            <consortium name="EnsemblPlants"/>
        </authorList>
    </citation>
    <scope>IDENTIFICATION</scope>
</reference>
<evidence type="ECO:0000256" key="10">
    <source>
        <dbReference type="ARBA" id="ARBA00022857"/>
    </source>
</evidence>
<comment type="subunit">
    <text evidence="4">Homotetramer.</text>
</comment>
<evidence type="ECO:0000313" key="17">
    <source>
        <dbReference type="EnsemblPlants" id="MELO3C010727.2.1"/>
    </source>
</evidence>
<keyword evidence="6" id="KW-0444">Lipid biosynthesis</keyword>
<evidence type="ECO:0000256" key="1">
    <source>
        <dbReference type="ARBA" id="ARBA00004229"/>
    </source>
</evidence>
<evidence type="ECO:0000256" key="4">
    <source>
        <dbReference type="ARBA" id="ARBA00011881"/>
    </source>
</evidence>
<keyword evidence="12" id="KW-0443">Lipid metabolism</keyword>
<dbReference type="PANTHER" id="PTHR42879:SF2">
    <property type="entry name" value="3-OXOACYL-[ACYL-CARRIER-PROTEIN] REDUCTASE FABG"/>
    <property type="match status" value="1"/>
</dbReference>
<keyword evidence="10" id="KW-0521">NADP</keyword>
<evidence type="ECO:0000256" key="12">
    <source>
        <dbReference type="ARBA" id="ARBA00023098"/>
    </source>
</evidence>
<comment type="similarity">
    <text evidence="3 15">Belongs to the short-chain dehydrogenases/reductases (SDR) family.</text>
</comment>
<accession>A0A9I9CZC1</accession>
<evidence type="ECO:0000256" key="8">
    <source>
        <dbReference type="ARBA" id="ARBA00022640"/>
    </source>
</evidence>
<evidence type="ECO:0000256" key="14">
    <source>
        <dbReference type="ARBA" id="ARBA00048508"/>
    </source>
</evidence>
<evidence type="ECO:0000256" key="6">
    <source>
        <dbReference type="ARBA" id="ARBA00022516"/>
    </source>
</evidence>
<proteinExistence type="inferred from homology"/>
<keyword evidence="7" id="KW-0150">Chloroplast</keyword>
<evidence type="ECO:0000256" key="13">
    <source>
        <dbReference type="ARBA" id="ARBA00023160"/>
    </source>
</evidence>
<organism evidence="17">
    <name type="scientific">Cucumis melo</name>
    <name type="common">Muskmelon</name>
    <dbReference type="NCBI Taxonomy" id="3656"/>
    <lineage>
        <taxon>Eukaryota</taxon>
        <taxon>Viridiplantae</taxon>
        <taxon>Streptophyta</taxon>
        <taxon>Embryophyta</taxon>
        <taxon>Tracheophyta</taxon>
        <taxon>Spermatophyta</taxon>
        <taxon>Magnoliopsida</taxon>
        <taxon>eudicotyledons</taxon>
        <taxon>Gunneridae</taxon>
        <taxon>Pentapetalae</taxon>
        <taxon>rosids</taxon>
        <taxon>fabids</taxon>
        <taxon>Cucurbitales</taxon>
        <taxon>Cucurbitaceae</taxon>
        <taxon>Benincaseae</taxon>
        <taxon>Cucumis</taxon>
    </lineage>
</organism>
<evidence type="ECO:0000256" key="2">
    <source>
        <dbReference type="ARBA" id="ARBA00005194"/>
    </source>
</evidence>
<dbReference type="Gene3D" id="3.40.50.720">
    <property type="entry name" value="NAD(P)-binding Rossmann-like Domain"/>
    <property type="match status" value="1"/>
</dbReference>
<dbReference type="Pfam" id="PF00106">
    <property type="entry name" value="adh_short"/>
    <property type="match status" value="1"/>
</dbReference>
<evidence type="ECO:0000256" key="5">
    <source>
        <dbReference type="ARBA" id="ARBA00012948"/>
    </source>
</evidence>
<evidence type="ECO:0000256" key="9">
    <source>
        <dbReference type="ARBA" id="ARBA00022832"/>
    </source>
</evidence>
<evidence type="ECO:0000256" key="11">
    <source>
        <dbReference type="ARBA" id="ARBA00023002"/>
    </source>
</evidence>
<comment type="catalytic activity">
    <reaction evidence="14">
        <text>a (3R)-hydroxyacyl-[ACP] + NADP(+) = a 3-oxoacyl-[ACP] + NADPH + H(+)</text>
        <dbReference type="Rhea" id="RHEA:17397"/>
        <dbReference type="Rhea" id="RHEA-COMP:9916"/>
        <dbReference type="Rhea" id="RHEA-COMP:9945"/>
        <dbReference type="ChEBI" id="CHEBI:15378"/>
        <dbReference type="ChEBI" id="CHEBI:57783"/>
        <dbReference type="ChEBI" id="CHEBI:58349"/>
        <dbReference type="ChEBI" id="CHEBI:78776"/>
        <dbReference type="ChEBI" id="CHEBI:78827"/>
        <dbReference type="EC" id="1.1.1.100"/>
    </reaction>
</comment>
<dbReference type="GO" id="GO:0009507">
    <property type="term" value="C:chloroplast"/>
    <property type="evidence" value="ECO:0007669"/>
    <property type="project" value="UniProtKB-SubCell"/>
</dbReference>
<keyword evidence="8" id="KW-0934">Plastid</keyword>
<sequence length="310" mass="32125">MAAVSSSAVAFSKVGIVGKFEGGVDRRAGSVQQWSPICSGAGSNQLRGCFGLQLRSKSSFASTGIKAQVATAEQASIKEGQQVEAPVAIVTGASRGIGKAIALSLGKAGCKVLVNYARSSKEAEEVSKEIEGFGGQAITFGGDMSKEADVDSMIKTAIDAWGTVDILINNAGITRDGLLMRMKTSQWQEVIDLNLTGVYLCTQAASKVMMKKKKGRIINIASVVGLVGNVGQANYSAAKAGVNAIAPGFIASDMTAKLGPEIEKKILSTIPLARYGQPEEVAGLVEFLALNPAASYITGQVLTIDGGMVM</sequence>
<dbReference type="InterPro" id="IPR036291">
    <property type="entry name" value="NAD(P)-bd_dom_sf"/>
</dbReference>
<dbReference type="PRINTS" id="PR00081">
    <property type="entry name" value="GDHRDH"/>
</dbReference>
<dbReference type="InterPro" id="IPR057326">
    <property type="entry name" value="KR_dom"/>
</dbReference>
<dbReference type="InterPro" id="IPR050259">
    <property type="entry name" value="SDR"/>
</dbReference>
<dbReference type="PANTHER" id="PTHR42879">
    <property type="entry name" value="3-OXOACYL-(ACYL-CARRIER-PROTEIN) REDUCTASE"/>
    <property type="match status" value="1"/>
</dbReference>
<dbReference type="InterPro" id="IPR002347">
    <property type="entry name" value="SDR_fam"/>
</dbReference>
<feature type="domain" description="Ketoreductase" evidence="16">
    <location>
        <begin position="86"/>
        <end position="265"/>
    </location>
</feature>
<comment type="pathway">
    <text evidence="2">Lipid metabolism; fatty acid biosynthesis.</text>
</comment>
<dbReference type="Gramene" id="MELO3C010727.2.1">
    <property type="protein sequence ID" value="MELO3C010727.2.1"/>
    <property type="gene ID" value="MELO3C010727.2"/>
</dbReference>
<evidence type="ECO:0000259" key="16">
    <source>
        <dbReference type="SMART" id="SM00822"/>
    </source>
</evidence>
<evidence type="ECO:0000256" key="3">
    <source>
        <dbReference type="ARBA" id="ARBA00006484"/>
    </source>
</evidence>
<dbReference type="GO" id="GO:0004316">
    <property type="term" value="F:3-oxoacyl-[acyl-carrier-protein] reductase (NADPH) activity"/>
    <property type="evidence" value="ECO:0007669"/>
    <property type="project" value="UniProtKB-EC"/>
</dbReference>
<dbReference type="FunFam" id="3.40.50.720:FF:000194">
    <property type="entry name" value="3-oxoacyl-[acyl-carrier-protein] reductase, chloroplastic"/>
    <property type="match status" value="1"/>
</dbReference>
<name>A0A9I9CZC1_CUCME</name>
<evidence type="ECO:0000256" key="15">
    <source>
        <dbReference type="RuleBase" id="RU000363"/>
    </source>
</evidence>
<dbReference type="CDD" id="cd05333">
    <property type="entry name" value="BKR_SDR_c"/>
    <property type="match status" value="1"/>
</dbReference>
<dbReference type="SUPFAM" id="SSF51735">
    <property type="entry name" value="NAD(P)-binding Rossmann-fold domains"/>
    <property type="match status" value="1"/>
</dbReference>
<dbReference type="EnsemblPlants" id="MELO3C010727.2.1">
    <property type="protein sequence ID" value="MELO3C010727.2.1"/>
    <property type="gene ID" value="MELO3C010727.2"/>
</dbReference>
<dbReference type="GO" id="GO:0006633">
    <property type="term" value="P:fatty acid biosynthetic process"/>
    <property type="evidence" value="ECO:0007669"/>
    <property type="project" value="UniProtKB-KW"/>
</dbReference>
<keyword evidence="9" id="KW-0276">Fatty acid metabolism</keyword>